<name>A0A2N3PXL9_9PROT</name>
<feature type="chain" id="PRO_5014982111" description="Secreted protein" evidence="1">
    <location>
        <begin position="25"/>
        <end position="180"/>
    </location>
</feature>
<protein>
    <recommendedName>
        <fullName evidence="4">Secreted protein</fullName>
    </recommendedName>
</protein>
<reference evidence="3" key="1">
    <citation type="submission" date="2017-12" db="EMBL/GenBank/DDBJ databases">
        <title>Draft genome sequence of Telmatospirillum siberiense 26-4b1T, an acidotolerant peatland alphaproteobacterium potentially involved in sulfur cycling.</title>
        <authorList>
            <person name="Hausmann B."/>
            <person name="Pjevac P."/>
            <person name="Schreck K."/>
            <person name="Herbold C.W."/>
            <person name="Daims H."/>
            <person name="Wagner M."/>
            <person name="Pester M."/>
            <person name="Loy A."/>
        </authorList>
    </citation>
    <scope>NUCLEOTIDE SEQUENCE [LARGE SCALE GENOMIC DNA]</scope>
    <source>
        <strain evidence="3">26-4b1</strain>
    </source>
</reference>
<feature type="signal peptide" evidence="1">
    <location>
        <begin position="1"/>
        <end position="24"/>
    </location>
</feature>
<sequence length="180" mass="17516">MIYKISKVVIVSVLAAVVANGAVAQTLFNFAGSSGGIAASTPVGGSSNCFAVSGISTAVYSQSLVNPTAAILVPVAGTCSAVSFQGALTTAPAAWSDLDAAIVVLKGSTGLGVGGTRSAQSVCDFNPGGVGGNPGNATCSATVALSPTIAAGDQIAICFRSVYATPPSTAMAWNVRCNAP</sequence>
<dbReference type="AlphaFoldDB" id="A0A2N3PXL9"/>
<comment type="caution">
    <text evidence="2">The sequence shown here is derived from an EMBL/GenBank/DDBJ whole genome shotgun (WGS) entry which is preliminary data.</text>
</comment>
<proteinExistence type="predicted"/>
<gene>
    <name evidence="2" type="ORF">CWS72_08035</name>
</gene>
<evidence type="ECO:0008006" key="4">
    <source>
        <dbReference type="Google" id="ProtNLM"/>
    </source>
</evidence>
<organism evidence="2 3">
    <name type="scientific">Telmatospirillum siberiense</name>
    <dbReference type="NCBI Taxonomy" id="382514"/>
    <lineage>
        <taxon>Bacteria</taxon>
        <taxon>Pseudomonadati</taxon>
        <taxon>Pseudomonadota</taxon>
        <taxon>Alphaproteobacteria</taxon>
        <taxon>Rhodospirillales</taxon>
        <taxon>Rhodospirillaceae</taxon>
        <taxon>Telmatospirillum</taxon>
    </lineage>
</organism>
<accession>A0A2N3PXL9</accession>
<dbReference type="Proteomes" id="UP000233293">
    <property type="component" value="Unassembled WGS sequence"/>
</dbReference>
<keyword evidence="3" id="KW-1185">Reference proteome</keyword>
<evidence type="ECO:0000313" key="3">
    <source>
        <dbReference type="Proteomes" id="UP000233293"/>
    </source>
</evidence>
<evidence type="ECO:0000256" key="1">
    <source>
        <dbReference type="SAM" id="SignalP"/>
    </source>
</evidence>
<keyword evidence="1" id="KW-0732">Signal</keyword>
<dbReference type="EMBL" id="PIUM01000006">
    <property type="protein sequence ID" value="PKU25138.1"/>
    <property type="molecule type" value="Genomic_DNA"/>
</dbReference>
<evidence type="ECO:0000313" key="2">
    <source>
        <dbReference type="EMBL" id="PKU25138.1"/>
    </source>
</evidence>
<dbReference type="RefSeq" id="WP_101250065.1">
    <property type="nucleotide sequence ID" value="NZ_PIUM01000006.1"/>
</dbReference>